<evidence type="ECO:0000313" key="1">
    <source>
        <dbReference type="EMBL" id="MCP1103711.1"/>
    </source>
</evidence>
<accession>A0ABT1ECY9</accession>
<keyword evidence="2" id="KW-1185">Reference proteome</keyword>
<name>A0ABT1ECY9_9FIRM</name>
<protein>
    <submittedName>
        <fullName evidence="1">Uncharacterized protein</fullName>
    </submittedName>
</protein>
<dbReference type="Proteomes" id="UP001523566">
    <property type="component" value="Unassembled WGS sequence"/>
</dbReference>
<comment type="caution">
    <text evidence="1">The sequence shown here is derived from an EMBL/GenBank/DDBJ whole genome shotgun (WGS) entry which is preliminary data.</text>
</comment>
<organism evidence="1 2">
    <name type="scientific">Aequitasia blattaphilus</name>
    <dbReference type="NCBI Taxonomy" id="2949332"/>
    <lineage>
        <taxon>Bacteria</taxon>
        <taxon>Bacillati</taxon>
        <taxon>Bacillota</taxon>
        <taxon>Clostridia</taxon>
        <taxon>Lachnospirales</taxon>
        <taxon>Lachnospiraceae</taxon>
        <taxon>Aequitasia</taxon>
    </lineage>
</organism>
<gene>
    <name evidence="1" type="ORF">NK125_15035</name>
</gene>
<reference evidence="1 2" key="1">
    <citation type="journal article" date="2022" name="Genome Biol. Evol.">
        <title>Host diet, physiology and behaviors set the stage for Lachnospiraceae cladogenesis.</title>
        <authorList>
            <person name="Vera-Ponce De Leon A."/>
            <person name="Schneider M."/>
            <person name="Jahnes B.C."/>
            <person name="Sadowski V."/>
            <person name="Camuy-Velez L.A."/>
            <person name="Duan J."/>
            <person name="Sabree Z.L."/>
        </authorList>
    </citation>
    <scope>NUCLEOTIDE SEQUENCE [LARGE SCALE GENOMIC DNA]</scope>
    <source>
        <strain evidence="1 2">PAL113</strain>
    </source>
</reference>
<evidence type="ECO:0000313" key="2">
    <source>
        <dbReference type="Proteomes" id="UP001523566"/>
    </source>
</evidence>
<proteinExistence type="predicted"/>
<sequence length="69" mass="8342">MSRSKSWKREWTFFLGENGRRQYNRICRRCVHDCKQSFRAELLSCPKYLSKATNRAVKRVENKGESHLY</sequence>
<dbReference type="EMBL" id="JAMZFW010000042">
    <property type="protein sequence ID" value="MCP1103711.1"/>
    <property type="molecule type" value="Genomic_DNA"/>
</dbReference>